<dbReference type="EMBL" id="NFLS01000001">
    <property type="protein sequence ID" value="OUQ58273.1"/>
    <property type="molecule type" value="Genomic_DNA"/>
</dbReference>
<dbReference type="EMBL" id="NFLZ01000017">
    <property type="protein sequence ID" value="OUQ75497.1"/>
    <property type="molecule type" value="Genomic_DNA"/>
</dbReference>
<proteinExistence type="predicted"/>
<name>A0A1Y4VZG0_9LACO</name>
<reference evidence="2" key="2">
    <citation type="journal article" date="2018" name="BMC Genomics">
        <title>Whole genome sequencing and function prediction of 133 gut anaerobes isolated from chicken caecum in pure cultures.</title>
        <authorList>
            <person name="Medvecky M."/>
            <person name="Cejkova D."/>
            <person name="Polansky O."/>
            <person name="Karasova D."/>
            <person name="Kubasova T."/>
            <person name="Cizek A."/>
            <person name="Rychlik I."/>
        </authorList>
    </citation>
    <scope>NUCLEOTIDE SEQUENCE</scope>
    <source>
        <strain evidence="2">An101</strain>
        <strain evidence="1">An115</strain>
    </source>
</reference>
<accession>A0A1Y4VZG0</accession>
<keyword evidence="4" id="KW-1185">Reference proteome</keyword>
<evidence type="ECO:0000313" key="1">
    <source>
        <dbReference type="EMBL" id="OUQ58273.1"/>
    </source>
</evidence>
<dbReference type="AlphaFoldDB" id="A0A1Y4VZG0"/>
<dbReference type="GeneID" id="78202168"/>
<evidence type="ECO:0000313" key="3">
    <source>
        <dbReference type="Proteomes" id="UP000195859"/>
    </source>
</evidence>
<gene>
    <name evidence="2" type="ORF">B5E44_06965</name>
    <name evidence="1" type="ORF">B5E59_00720</name>
</gene>
<protein>
    <submittedName>
        <fullName evidence="2">Uncharacterized protein</fullName>
    </submittedName>
</protein>
<dbReference type="Proteomes" id="UP000196293">
    <property type="component" value="Unassembled WGS sequence"/>
</dbReference>
<sequence length="64" mass="7170">MEDQKDTVKTTKSEAEPTYTKLGLKNDSSFSIVDRDIMNIVLDDGKEYTLAAAKQAIKEFKEGI</sequence>
<evidence type="ECO:0000313" key="4">
    <source>
        <dbReference type="Proteomes" id="UP000196293"/>
    </source>
</evidence>
<reference evidence="3 4" key="1">
    <citation type="submission" date="2017-04" db="EMBL/GenBank/DDBJ databases">
        <title>Function of individual gut microbiota members based on whole genome sequencing of pure cultures obtained from chicken caecum.</title>
        <authorList>
            <person name="Medvecky M."/>
            <person name="Cejkova D."/>
            <person name="Polansky O."/>
            <person name="Karasova D."/>
            <person name="Kubasova T."/>
            <person name="Cizek A."/>
            <person name="Rychlik I."/>
        </authorList>
    </citation>
    <scope>NUCLEOTIDE SEQUENCE [LARGE SCALE GENOMIC DNA]</scope>
    <source>
        <strain evidence="3">An101</strain>
        <strain evidence="4">An115</strain>
    </source>
</reference>
<organism evidence="2 3">
    <name type="scientific">Lactobacillus gallinarum</name>
    <dbReference type="NCBI Taxonomy" id="52242"/>
    <lineage>
        <taxon>Bacteria</taxon>
        <taxon>Bacillati</taxon>
        <taxon>Bacillota</taxon>
        <taxon>Bacilli</taxon>
        <taxon>Lactobacillales</taxon>
        <taxon>Lactobacillaceae</taxon>
        <taxon>Lactobacillus</taxon>
    </lineage>
</organism>
<dbReference type="Proteomes" id="UP000195859">
    <property type="component" value="Unassembled WGS sequence"/>
</dbReference>
<comment type="caution">
    <text evidence="2">The sequence shown here is derived from an EMBL/GenBank/DDBJ whole genome shotgun (WGS) entry which is preliminary data.</text>
</comment>
<dbReference type="RefSeq" id="WP_087175710.1">
    <property type="nucleotide sequence ID" value="NZ_NFKZ01000001.1"/>
</dbReference>
<evidence type="ECO:0000313" key="2">
    <source>
        <dbReference type="EMBL" id="OUQ75497.1"/>
    </source>
</evidence>